<dbReference type="GeneID" id="95593206"/>
<evidence type="ECO:0000313" key="3">
    <source>
        <dbReference type="Proteomes" id="UP000613974"/>
    </source>
</evidence>
<dbReference type="RefSeq" id="WP_189739149.1">
    <property type="nucleotide sequence ID" value="NZ_BMRL01000007.1"/>
</dbReference>
<evidence type="ECO:0000259" key="1">
    <source>
        <dbReference type="Pfam" id="PF18998"/>
    </source>
</evidence>
<name>A0ABQ3SFW5_9ACTN</name>
<sequence length="494" mass="52574">MRRRFLLAASAGTGGDEHEPWVVRSAAQRTDAKAFRSLCGEQKEGRPERRTFPLFGRSKGFTAVQDFQRQEPDGTVYWGGHDPKNPENTISVSAIGACTDGPVTLSGVITIGFRQYAYQPLAERPGWYELQEIDSLELPPSGVGVDTVNVPAKKPHKPHHPHKPGLRAATPNDPAAIDIVVAYTPASVEVMGSVQAVLSRISYGVNQLNRALATDNVPASVHVVHTYQTAATGLPRENVNTLLGMISNPANTVLGATAAARRNQYGGDLVALLASVPFEDSSGAASLPDPGPTATTGSAAFSVTSIGSVAAWENLAHEIGHNFGMKHDRLTVTSQGGTTPAGTFNYGWITPNSQHRTLMAYSSACPQACNVVNSYSTPDRTWNGQVLGNAQNNNAAVALQNADTLAGYRASLVTNRRSLTLLHDPVGAGTVRVSEYGPYDPGTQVTVTAIPNPGFQFDAWAVDGIEQEGNNPSYQLTMNANRTINALFTPIPQP</sequence>
<dbReference type="Gene3D" id="3.40.390.10">
    <property type="entry name" value="Collagenase (Catalytic Domain)"/>
    <property type="match status" value="1"/>
</dbReference>
<dbReference type="Pfam" id="PF13688">
    <property type="entry name" value="Reprolysin_5"/>
    <property type="match status" value="1"/>
</dbReference>
<gene>
    <name evidence="2" type="ORF">Snoj_07600</name>
</gene>
<protein>
    <recommendedName>
        <fullName evidence="1">Bacterial repeat domain-containing protein</fullName>
    </recommendedName>
</protein>
<dbReference type="InterPro" id="IPR044060">
    <property type="entry name" value="Bacterial_rp_domain"/>
</dbReference>
<dbReference type="InterPro" id="IPR024079">
    <property type="entry name" value="MetalloPept_cat_dom_sf"/>
</dbReference>
<keyword evidence="3" id="KW-1185">Reference proteome</keyword>
<dbReference type="Proteomes" id="UP000613974">
    <property type="component" value="Unassembled WGS sequence"/>
</dbReference>
<feature type="domain" description="Bacterial repeat" evidence="1">
    <location>
        <begin position="425"/>
        <end position="491"/>
    </location>
</feature>
<comment type="caution">
    <text evidence="2">The sequence shown here is derived from an EMBL/GenBank/DDBJ whole genome shotgun (WGS) entry which is preliminary data.</text>
</comment>
<dbReference type="SUPFAM" id="SSF55486">
    <property type="entry name" value="Metalloproteases ('zincins'), catalytic domain"/>
    <property type="match status" value="1"/>
</dbReference>
<reference evidence="3" key="1">
    <citation type="submission" date="2023-07" db="EMBL/GenBank/DDBJ databases">
        <title>Whole genome shotgun sequence of Streptomyces nojiriensis NBRC 13794.</title>
        <authorList>
            <person name="Komaki H."/>
            <person name="Tamura T."/>
        </authorList>
    </citation>
    <scope>NUCLEOTIDE SEQUENCE [LARGE SCALE GENOMIC DNA]</scope>
    <source>
        <strain evidence="3">NBRC 13794</strain>
    </source>
</reference>
<proteinExistence type="predicted"/>
<dbReference type="EMBL" id="BNEC01000003">
    <property type="protein sequence ID" value="GHI66842.1"/>
    <property type="molecule type" value="Genomic_DNA"/>
</dbReference>
<organism evidence="2 3">
    <name type="scientific">Streptomyces nojiriensis</name>
    <dbReference type="NCBI Taxonomy" id="66374"/>
    <lineage>
        <taxon>Bacteria</taxon>
        <taxon>Bacillati</taxon>
        <taxon>Actinomycetota</taxon>
        <taxon>Actinomycetes</taxon>
        <taxon>Kitasatosporales</taxon>
        <taxon>Streptomycetaceae</taxon>
        <taxon>Streptomyces</taxon>
    </lineage>
</organism>
<accession>A0ABQ3SFW5</accession>
<evidence type="ECO:0000313" key="2">
    <source>
        <dbReference type="EMBL" id="GHI66842.1"/>
    </source>
</evidence>
<dbReference type="Pfam" id="PF18998">
    <property type="entry name" value="Flg_new_2"/>
    <property type="match status" value="1"/>
</dbReference>